<organism evidence="2">
    <name type="scientific">Marseillevirus LCMAC102</name>
    <dbReference type="NCBI Taxonomy" id="2506603"/>
    <lineage>
        <taxon>Viruses</taxon>
        <taxon>Varidnaviria</taxon>
        <taxon>Bamfordvirae</taxon>
        <taxon>Nucleocytoviricota</taxon>
        <taxon>Megaviricetes</taxon>
        <taxon>Pimascovirales</taxon>
        <taxon>Pimascovirales incertae sedis</taxon>
        <taxon>Marseilleviridae</taxon>
    </lineage>
</organism>
<sequence>MASLNPDNPVNPGLRCVPSSFVPACAEQIDKLPTDIETTVDTTTCAPKVIVNIIPHPDIIPPNVDMTVAPRGTGAFELDIPDNAVPGGNCRGDNAADLQMTRTVATQVASGDRASIPGGRDNTASGANSLAGGQGTISSGMASFAFGGVTTTGILEAQSDGSIAQGYVGGTGTIQTGSSAEGSRAWGFVGGSGMITTGNTAEGSHAWGHVATTGTIETGSSGDGASSHGYTTNSFAISAAGRGSHAEGSTADGSIIASGEGSHAEGSNAESTAFASHANGSGALARLRASDCLSSGTNFGDGASPIARGNSQCCKYVVRNSTTGVQTVQLFLDGDTGTLRLDLPDDTSWAYCIYVVARGTCTPGEETVTNADAAYRHEGLIEQSNGTTVSLANTKTVIFESAAGLDSNVDAGSSATNDALVITVTGDTNCNIRWTACVETTEVSRDRPTPT</sequence>
<protein>
    <submittedName>
        <fullName evidence="2">Uncharacterized protein</fullName>
    </submittedName>
</protein>
<reference evidence="2" key="1">
    <citation type="journal article" date="2019" name="MBio">
        <title>Virus Genomes from Deep Sea Sediments Expand the Ocean Megavirome and Support Independent Origins of Viral Gigantism.</title>
        <authorList>
            <person name="Backstrom D."/>
            <person name="Yutin N."/>
            <person name="Jorgensen S.L."/>
            <person name="Dharamshi J."/>
            <person name="Homa F."/>
            <person name="Zaremba-Niedwiedzka K."/>
            <person name="Spang A."/>
            <person name="Wolf Y.I."/>
            <person name="Koonin E.V."/>
            <person name="Ettema T.J."/>
        </authorList>
    </citation>
    <scope>NUCLEOTIDE SEQUENCE</scope>
</reference>
<feature type="region of interest" description="Disordered" evidence="1">
    <location>
        <begin position="108"/>
        <end position="130"/>
    </location>
</feature>
<proteinExistence type="predicted"/>
<evidence type="ECO:0000256" key="1">
    <source>
        <dbReference type="SAM" id="MobiDB-lite"/>
    </source>
</evidence>
<evidence type="ECO:0000313" key="2">
    <source>
        <dbReference type="EMBL" id="QBK86372.1"/>
    </source>
</evidence>
<feature type="region of interest" description="Disordered" evidence="1">
    <location>
        <begin position="241"/>
        <end position="273"/>
    </location>
</feature>
<accession>A0A481YSZ9</accession>
<gene>
    <name evidence="2" type="ORF">LCMAC102_01670</name>
</gene>
<dbReference type="EMBL" id="MK500334">
    <property type="protein sequence ID" value="QBK86372.1"/>
    <property type="molecule type" value="Genomic_DNA"/>
</dbReference>
<name>A0A481YSZ9_9VIRU</name>